<dbReference type="PIRSF" id="PIRSF036389">
    <property type="entry name" value="IOR_B"/>
    <property type="match status" value="1"/>
</dbReference>
<dbReference type="Pfam" id="PF20256">
    <property type="entry name" value="MoCoBD_2"/>
    <property type="match status" value="2"/>
</dbReference>
<evidence type="ECO:0000259" key="1">
    <source>
        <dbReference type="SMART" id="SM01008"/>
    </source>
</evidence>
<keyword evidence="3" id="KW-1185">Reference proteome</keyword>
<dbReference type="InterPro" id="IPR036856">
    <property type="entry name" value="Ald_Oxase/Xan_DH_a/b_sf"/>
</dbReference>
<dbReference type="PANTHER" id="PTHR47495:SF3">
    <property type="entry name" value="BLR6219 PROTEIN"/>
    <property type="match status" value="1"/>
</dbReference>
<dbReference type="PANTHER" id="PTHR47495">
    <property type="entry name" value="ALDEHYDE DEHYDROGENASE"/>
    <property type="match status" value="1"/>
</dbReference>
<comment type="caution">
    <text evidence="2">The sequence shown here is derived from an EMBL/GenBank/DDBJ whole genome shotgun (WGS) entry which is preliminary data.</text>
</comment>
<dbReference type="InterPro" id="IPR052516">
    <property type="entry name" value="N-heterocyclic_Hydroxylase"/>
</dbReference>
<dbReference type="RefSeq" id="WP_379677240.1">
    <property type="nucleotide sequence ID" value="NZ_JBHLWP010000001.1"/>
</dbReference>
<name>A0ABV6FAE5_9BURK</name>
<accession>A0ABV6FAE5</accession>
<sequence length="756" mass="80264">MTDVRTTLRASGAPLSPARRGFLRAGAVGGALMLGMSANGALAATARAAGAPAPDFEPNAFIRIGRDGRVTLISKQPEIGQGIKTSLPMVIAEQLDVDWKDVRINQGDLDTARYGGQGAGGSTSTPTNYENFHRLGAAARAMLVQAAANTWGVPAAECSTANGAVTHAPTKRRLGYGALVDAASKLPVPDPAQVVLKDPSTYKLLGTRIGGVDNAAIVSGQPLFGIDVRLPGMLYAVYAKCPVFGGKPLKANLDAVKAMPGVKDAFIVEGTPNLNGLRPGVAIVATSTWAAMRARRELQVEWDEGEGAGHSWADFTAQAQLAATKPGAATMRKDGDVPKALAGAAKVVEAAYSYPFISHASMEPQNCTAWFKPADGSLELWAPTQNPGSGQALVTSTFGIPKEKIVLHIIRSGGGFGRRLSSDFIVEATAIAQKVAAPVKLTWTREDDLQHDHFRPGGFHFLRGGVDAQGKAVAWQNHFVTFANRVEREGKSVLQPGSGGNLSGDEFPGRWIANCQLEQTALECRVPMGPWRAPGSCVFAWVFHSFIDELAHAGGRDPLAFRMELLGDQDIMAGTGERGQPYSVARMKKVLGVAAEQAGWGKKKFARGQGQGIAFHFSHRGYVAQVAEVTVSRDGKLKVDRVVVATDIGAQIVNLSGAENQVEGSVIDGLSTMMFPALDIDKGRIVQSNFHDYQLLRMPDAPTKIEMHFVKTDYPVTGLGEPALPPLAPAVCNAIFAATGKRVRELPLSKVDLSWS</sequence>
<proteinExistence type="predicted"/>
<protein>
    <submittedName>
        <fullName evidence="2">Molybdopterin cofactor-binding domain-containing protein</fullName>
    </submittedName>
</protein>
<dbReference type="SMART" id="SM01008">
    <property type="entry name" value="Ald_Xan_dh_C"/>
    <property type="match status" value="1"/>
</dbReference>
<evidence type="ECO:0000313" key="2">
    <source>
        <dbReference type="EMBL" id="MFC0250488.1"/>
    </source>
</evidence>
<evidence type="ECO:0000313" key="3">
    <source>
        <dbReference type="Proteomes" id="UP001589773"/>
    </source>
</evidence>
<feature type="domain" description="Aldehyde oxidase/xanthine dehydrogenase a/b hammerhead" evidence="1">
    <location>
        <begin position="219"/>
        <end position="306"/>
    </location>
</feature>
<dbReference type="EMBL" id="JBHLWP010000001">
    <property type="protein sequence ID" value="MFC0250488.1"/>
    <property type="molecule type" value="Genomic_DNA"/>
</dbReference>
<dbReference type="Gene3D" id="3.30.365.10">
    <property type="entry name" value="Aldehyde oxidase/xanthine dehydrogenase, molybdopterin binding domain"/>
    <property type="match status" value="4"/>
</dbReference>
<dbReference type="Proteomes" id="UP001589773">
    <property type="component" value="Unassembled WGS sequence"/>
</dbReference>
<dbReference type="PROSITE" id="PS51318">
    <property type="entry name" value="TAT"/>
    <property type="match status" value="1"/>
</dbReference>
<dbReference type="Pfam" id="PF02738">
    <property type="entry name" value="MoCoBD_1"/>
    <property type="match status" value="1"/>
</dbReference>
<gene>
    <name evidence="2" type="ORF">ACFFJK_01180</name>
</gene>
<dbReference type="SUPFAM" id="SSF56003">
    <property type="entry name" value="Molybdenum cofactor-binding domain"/>
    <property type="match status" value="2"/>
</dbReference>
<dbReference type="InterPro" id="IPR008274">
    <property type="entry name" value="AldOxase/xan_DH_MoCoBD1"/>
</dbReference>
<dbReference type="InterPro" id="IPR046867">
    <property type="entry name" value="AldOxase/xan_DH_MoCoBD2"/>
</dbReference>
<dbReference type="InterPro" id="IPR037165">
    <property type="entry name" value="AldOxase/xan_DH_Mopterin-bd_sf"/>
</dbReference>
<dbReference type="InterPro" id="IPR006311">
    <property type="entry name" value="TAT_signal"/>
</dbReference>
<dbReference type="InterPro" id="IPR012368">
    <property type="entry name" value="OxRdtase_Mopterin-bd_su_IorB"/>
</dbReference>
<organism evidence="2 3">
    <name type="scientific">Massilia consociata</name>
    <dbReference type="NCBI Taxonomy" id="760117"/>
    <lineage>
        <taxon>Bacteria</taxon>
        <taxon>Pseudomonadati</taxon>
        <taxon>Pseudomonadota</taxon>
        <taxon>Betaproteobacteria</taxon>
        <taxon>Burkholderiales</taxon>
        <taxon>Oxalobacteraceae</taxon>
        <taxon>Telluria group</taxon>
        <taxon>Massilia</taxon>
    </lineage>
</organism>
<dbReference type="Gene3D" id="3.90.1170.50">
    <property type="entry name" value="Aldehyde oxidase/xanthine dehydrogenase, a/b hammerhead"/>
    <property type="match status" value="1"/>
</dbReference>
<reference evidence="2 3" key="1">
    <citation type="submission" date="2024-09" db="EMBL/GenBank/DDBJ databases">
        <authorList>
            <person name="Sun Q."/>
            <person name="Mori K."/>
        </authorList>
    </citation>
    <scope>NUCLEOTIDE SEQUENCE [LARGE SCALE GENOMIC DNA]</scope>
    <source>
        <strain evidence="2 3">CCM 7792</strain>
    </source>
</reference>
<dbReference type="InterPro" id="IPR000674">
    <property type="entry name" value="Ald_Oxase/Xan_DH_a/b"/>
</dbReference>
<dbReference type="SUPFAM" id="SSF54665">
    <property type="entry name" value="CO dehydrogenase molybdoprotein N-domain-like"/>
    <property type="match status" value="1"/>
</dbReference>